<comment type="similarity">
    <text evidence="6">In the N-terminal section; belongs to the PRA-CH family.</text>
</comment>
<comment type="catalytic activity">
    <reaction evidence="1 14">
        <text>1-(5-phospho-beta-D-ribosyl)-5'-AMP + H2O = 1-(5-phospho-beta-D-ribosyl)-5-[(5-phospho-beta-D-ribosylamino)methylideneamino]imidazole-4-carboxamide</text>
        <dbReference type="Rhea" id="RHEA:20049"/>
        <dbReference type="ChEBI" id="CHEBI:15377"/>
        <dbReference type="ChEBI" id="CHEBI:58435"/>
        <dbReference type="ChEBI" id="CHEBI:59457"/>
        <dbReference type="EC" id="3.5.4.19"/>
    </reaction>
</comment>
<dbReference type="FunFam" id="3.10.20.810:FF:000001">
    <property type="entry name" value="Histidine biosynthesis bifunctional protein HisIE"/>
    <property type="match status" value="1"/>
</dbReference>
<comment type="cofactor">
    <cofactor evidence="14">
        <name>Zn(2+)</name>
        <dbReference type="ChEBI" id="CHEBI:29105"/>
    </cofactor>
    <text evidence="14">Binds 1 zinc ion per subunit.</text>
</comment>
<dbReference type="GO" id="GO:0008270">
    <property type="term" value="F:zinc ion binding"/>
    <property type="evidence" value="ECO:0007669"/>
    <property type="project" value="UniProtKB-UniRule"/>
</dbReference>
<evidence type="ECO:0000256" key="14">
    <source>
        <dbReference type="HAMAP-Rule" id="MF_01021"/>
    </source>
</evidence>
<dbReference type="GO" id="GO:0004636">
    <property type="term" value="F:phosphoribosyl-ATP diphosphatase activity"/>
    <property type="evidence" value="ECO:0007669"/>
    <property type="project" value="UniProtKB-EC"/>
</dbReference>
<dbReference type="InterPro" id="IPR026660">
    <property type="entry name" value="PRA-CH"/>
</dbReference>
<feature type="binding site" evidence="14">
    <location>
        <position position="83"/>
    </location>
    <ligand>
        <name>Mg(2+)</name>
        <dbReference type="ChEBI" id="CHEBI:18420"/>
    </ligand>
</feature>
<dbReference type="GO" id="GO:0005737">
    <property type="term" value="C:cytoplasm"/>
    <property type="evidence" value="ECO:0007669"/>
    <property type="project" value="UniProtKB-SubCell"/>
</dbReference>
<comment type="caution">
    <text evidence="16">The sequence shown here is derived from an EMBL/GenBank/DDBJ whole genome shotgun (WGS) entry which is preliminary data.</text>
</comment>
<keyword evidence="13 14" id="KW-0368">Histidine biosynthesis</keyword>
<evidence type="ECO:0000256" key="2">
    <source>
        <dbReference type="ARBA" id="ARBA00001460"/>
    </source>
</evidence>
<dbReference type="SUPFAM" id="SSF141734">
    <property type="entry name" value="HisI-like"/>
    <property type="match status" value="1"/>
</dbReference>
<comment type="similarity">
    <text evidence="14">Belongs to the PRA-CH family.</text>
</comment>
<evidence type="ECO:0000256" key="11">
    <source>
        <dbReference type="ARBA" id="ARBA00022833"/>
    </source>
</evidence>
<feature type="binding site" evidence="14">
    <location>
        <position position="84"/>
    </location>
    <ligand>
        <name>Zn(2+)</name>
        <dbReference type="ChEBI" id="CHEBI:29105"/>
        <note>ligand shared between dimeric partners</note>
    </ligand>
</feature>
<reference evidence="16 17" key="1">
    <citation type="submission" date="2019-11" db="EMBL/GenBank/DDBJ databases">
        <title>Whole genome sequencing identifies a novel species of the genus Arsenicicoccus isolated from human blood.</title>
        <authorList>
            <person name="Jeong J.H."/>
            <person name="Kweon O.J."/>
            <person name="Kim H.R."/>
            <person name="Kim T.-H."/>
            <person name="Ha S.-M."/>
            <person name="Lee M.-K."/>
        </authorList>
    </citation>
    <scope>NUCLEOTIDE SEQUENCE [LARGE SCALE GENOMIC DNA]</scope>
    <source>
        <strain evidence="16 17">MKL-02</strain>
    </source>
</reference>
<comment type="cofactor">
    <cofactor evidence="14">
        <name>Mg(2+)</name>
        <dbReference type="ChEBI" id="CHEBI:18420"/>
    </cofactor>
    <text evidence="14">Binds 1 Mg(2+) ion per subunit.</text>
</comment>
<feature type="binding site" evidence="14">
    <location>
        <position position="85"/>
    </location>
    <ligand>
        <name>Mg(2+)</name>
        <dbReference type="ChEBI" id="CHEBI:18420"/>
    </ligand>
</feature>
<keyword evidence="8 14" id="KW-0028">Amino-acid biosynthesis</keyword>
<dbReference type="PANTHER" id="PTHR42945:SF11">
    <property type="entry name" value="PHOSPHORIBOSYL-AMP CYCLOHYDROLASE"/>
    <property type="match status" value="1"/>
</dbReference>
<comment type="similarity">
    <text evidence="5">In the C-terminal section; belongs to the PRA-PH family.</text>
</comment>
<feature type="binding site" evidence="14">
    <location>
        <position position="107"/>
    </location>
    <ligand>
        <name>Zn(2+)</name>
        <dbReference type="ChEBI" id="CHEBI:29105"/>
        <note>ligand shared between dimeric partners</note>
    </ligand>
</feature>
<accession>A0A6I3INB2</accession>
<keyword evidence="9 14" id="KW-0479">Metal-binding</keyword>
<evidence type="ECO:0000313" key="17">
    <source>
        <dbReference type="Proteomes" id="UP000431092"/>
    </source>
</evidence>
<evidence type="ECO:0000256" key="1">
    <source>
        <dbReference type="ARBA" id="ARBA00000024"/>
    </source>
</evidence>
<comment type="pathway">
    <text evidence="4">Amino-acid biosynthesis; L-histidine biosynthesis; L-histidine from 5-phospho-alpha-D-ribose 1-diphosphate: step 2/9.</text>
</comment>
<dbReference type="UniPathway" id="UPA00031">
    <property type="reaction ID" value="UER00008"/>
</dbReference>
<evidence type="ECO:0000256" key="4">
    <source>
        <dbReference type="ARBA" id="ARBA00005204"/>
    </source>
</evidence>
<keyword evidence="10 14" id="KW-0378">Hydrolase</keyword>
<evidence type="ECO:0000256" key="5">
    <source>
        <dbReference type="ARBA" id="ARBA00007731"/>
    </source>
</evidence>
<comment type="pathway">
    <text evidence="3 14">Amino-acid biosynthesis; L-histidine biosynthesis; L-histidine from 5-phospho-alpha-D-ribose 1-diphosphate: step 3/9.</text>
</comment>
<dbReference type="GO" id="GO:0000287">
    <property type="term" value="F:magnesium ion binding"/>
    <property type="evidence" value="ECO:0007669"/>
    <property type="project" value="UniProtKB-UniRule"/>
</dbReference>
<evidence type="ECO:0000256" key="13">
    <source>
        <dbReference type="ARBA" id="ARBA00023102"/>
    </source>
</evidence>
<dbReference type="NCBIfam" id="NF000768">
    <property type="entry name" value="PRK00051.1"/>
    <property type="match status" value="1"/>
</dbReference>
<dbReference type="InterPro" id="IPR038019">
    <property type="entry name" value="PRib_AMP_CycHydrolase_sf"/>
</dbReference>
<dbReference type="Proteomes" id="UP000431092">
    <property type="component" value="Unassembled WGS sequence"/>
</dbReference>
<evidence type="ECO:0000256" key="6">
    <source>
        <dbReference type="ARBA" id="ARBA00008299"/>
    </source>
</evidence>
<dbReference type="GO" id="GO:0004635">
    <property type="term" value="F:phosphoribosyl-AMP cyclohydrolase activity"/>
    <property type="evidence" value="ECO:0007669"/>
    <property type="project" value="UniProtKB-UniRule"/>
</dbReference>
<evidence type="ECO:0000256" key="8">
    <source>
        <dbReference type="ARBA" id="ARBA00022605"/>
    </source>
</evidence>
<organism evidence="16 17">
    <name type="scientific">Arsenicicoccus cauae</name>
    <dbReference type="NCBI Taxonomy" id="2663847"/>
    <lineage>
        <taxon>Bacteria</taxon>
        <taxon>Bacillati</taxon>
        <taxon>Actinomycetota</taxon>
        <taxon>Actinomycetes</taxon>
        <taxon>Micrococcales</taxon>
        <taxon>Intrasporangiaceae</taxon>
        <taxon>Arsenicicoccus</taxon>
    </lineage>
</organism>
<proteinExistence type="inferred from homology"/>
<evidence type="ECO:0000256" key="9">
    <source>
        <dbReference type="ARBA" id="ARBA00022723"/>
    </source>
</evidence>
<name>A0A6I3INB2_9MICO</name>
<dbReference type="InterPro" id="IPR002496">
    <property type="entry name" value="PRib_AMP_CycHydrolase_dom"/>
</dbReference>
<evidence type="ECO:0000256" key="7">
    <source>
        <dbReference type="ARBA" id="ARBA00022490"/>
    </source>
</evidence>
<comment type="subunit">
    <text evidence="14">Homodimer.</text>
</comment>
<feature type="binding site" evidence="14">
    <location>
        <position position="100"/>
    </location>
    <ligand>
        <name>Zn(2+)</name>
        <dbReference type="ChEBI" id="CHEBI:29105"/>
        <note>ligand shared between dimeric partners</note>
    </ligand>
</feature>
<dbReference type="AlphaFoldDB" id="A0A6I3INB2"/>
<comment type="function">
    <text evidence="14">Catalyzes the hydrolysis of the adenine ring of phosphoribosyl-AMP.</text>
</comment>
<comment type="catalytic activity">
    <reaction evidence="2">
        <text>1-(5-phospho-beta-D-ribosyl)-ATP + H2O = 1-(5-phospho-beta-D-ribosyl)-5'-AMP + diphosphate + H(+)</text>
        <dbReference type="Rhea" id="RHEA:22828"/>
        <dbReference type="ChEBI" id="CHEBI:15377"/>
        <dbReference type="ChEBI" id="CHEBI:15378"/>
        <dbReference type="ChEBI" id="CHEBI:33019"/>
        <dbReference type="ChEBI" id="CHEBI:59457"/>
        <dbReference type="ChEBI" id="CHEBI:73183"/>
        <dbReference type="EC" id="3.6.1.31"/>
    </reaction>
</comment>
<feature type="binding site" evidence="14">
    <location>
        <position position="87"/>
    </location>
    <ligand>
        <name>Mg(2+)</name>
        <dbReference type="ChEBI" id="CHEBI:18420"/>
    </ligand>
</feature>
<keyword evidence="17" id="KW-1185">Reference proteome</keyword>
<dbReference type="GO" id="GO:0000105">
    <property type="term" value="P:L-histidine biosynthetic process"/>
    <property type="evidence" value="ECO:0007669"/>
    <property type="project" value="UniProtKB-UniRule"/>
</dbReference>
<dbReference type="EMBL" id="WLVL01000046">
    <property type="protein sequence ID" value="MTB73135.1"/>
    <property type="molecule type" value="Genomic_DNA"/>
</dbReference>
<evidence type="ECO:0000256" key="3">
    <source>
        <dbReference type="ARBA" id="ARBA00005169"/>
    </source>
</evidence>
<dbReference type="PANTHER" id="PTHR42945">
    <property type="entry name" value="HISTIDINE BIOSYNTHESIS BIFUNCTIONAL PROTEIN"/>
    <property type="match status" value="1"/>
</dbReference>
<sequence>MRPPALDPTIASRLKRDDHGLVAAVVQQHDTGEVLMVGWMDDEALRRTLTEGRVTFWSRSRREYWRKGDASGHAQHVKGVAIDCDGDALLVRVDQVGAACHTGQRTCFHTDLPAAEGNRP</sequence>
<dbReference type="Pfam" id="PF01502">
    <property type="entry name" value="PRA-CH"/>
    <property type="match status" value="1"/>
</dbReference>
<dbReference type="HAMAP" id="MF_01021">
    <property type="entry name" value="HisI"/>
    <property type="match status" value="1"/>
</dbReference>
<keyword evidence="11 14" id="KW-0862">Zinc</keyword>
<evidence type="ECO:0000259" key="15">
    <source>
        <dbReference type="Pfam" id="PF01502"/>
    </source>
</evidence>
<keyword evidence="7 14" id="KW-0963">Cytoplasm</keyword>
<dbReference type="EC" id="3.5.4.19" evidence="14"/>
<evidence type="ECO:0000256" key="12">
    <source>
        <dbReference type="ARBA" id="ARBA00022842"/>
    </source>
</evidence>
<evidence type="ECO:0000256" key="10">
    <source>
        <dbReference type="ARBA" id="ARBA00022801"/>
    </source>
</evidence>
<comment type="subcellular location">
    <subcellularLocation>
        <location evidence="14">Cytoplasm</location>
    </subcellularLocation>
</comment>
<gene>
    <name evidence="14 16" type="primary">hisI</name>
    <name evidence="16" type="ORF">GGG17_14430</name>
</gene>
<keyword evidence="12 14" id="KW-0460">Magnesium</keyword>
<protein>
    <recommendedName>
        <fullName evidence="14">Phosphoribosyl-AMP cyclohydrolase</fullName>
        <shortName evidence="14">PRA-CH</shortName>
        <ecNumber evidence="14">3.5.4.19</ecNumber>
    </recommendedName>
</protein>
<evidence type="ECO:0000313" key="16">
    <source>
        <dbReference type="EMBL" id="MTB73135.1"/>
    </source>
</evidence>
<feature type="domain" description="Phosphoribosyl-AMP cyclohydrolase" evidence="15">
    <location>
        <begin position="36"/>
        <end position="109"/>
    </location>
</feature>
<dbReference type="Gene3D" id="3.10.20.810">
    <property type="entry name" value="Phosphoribosyl-AMP cyclohydrolase"/>
    <property type="match status" value="1"/>
</dbReference>